<dbReference type="Gene3D" id="3.30.505.10">
    <property type="entry name" value="SH2 domain"/>
    <property type="match status" value="1"/>
</dbReference>
<dbReference type="GO" id="GO:0030971">
    <property type="term" value="F:receptor tyrosine kinase binding"/>
    <property type="evidence" value="ECO:0007669"/>
    <property type="project" value="TreeGrafter"/>
</dbReference>
<dbReference type="EMBL" id="CAKXAJ010025922">
    <property type="protein sequence ID" value="CAH2245988.1"/>
    <property type="molecule type" value="Genomic_DNA"/>
</dbReference>
<sequence>QGKYDVGSGEQFDDLVGLIEHFRAYPMIETSGDVLRLLQPVSGTCLRAHDIDKKVQVCKSYKYYHLHFIHKNM</sequence>
<feature type="non-terminal residue" evidence="1">
    <location>
        <position position="1"/>
    </location>
</feature>
<dbReference type="OrthoDB" id="8815311at2759"/>
<gene>
    <name evidence="1" type="primary">jg13355</name>
    <name evidence="1" type="ORF">PAEG_LOCUS21268</name>
</gene>
<comment type="caution">
    <text evidence="1">The sequence shown here is derived from an EMBL/GenBank/DDBJ whole genome shotgun (WGS) entry which is preliminary data.</text>
</comment>
<evidence type="ECO:0000313" key="1">
    <source>
        <dbReference type="EMBL" id="CAH2245988.1"/>
    </source>
</evidence>
<evidence type="ECO:0000313" key="2">
    <source>
        <dbReference type="Proteomes" id="UP000838756"/>
    </source>
</evidence>
<accession>A0A8S4S5R8</accession>
<protein>
    <submittedName>
        <fullName evidence="1">Jg13355 protein</fullName>
    </submittedName>
</protein>
<dbReference type="PANTHER" id="PTHR46559">
    <property type="entry name" value="TYROSINE-PROTEIN PHOSPHATASE NON-RECEPTOR TYPE 11"/>
    <property type="match status" value="1"/>
</dbReference>
<proteinExistence type="predicted"/>
<name>A0A8S4S5R8_9NEOP</name>
<dbReference type="GO" id="GO:0050839">
    <property type="term" value="F:cell adhesion molecule binding"/>
    <property type="evidence" value="ECO:0007669"/>
    <property type="project" value="TreeGrafter"/>
</dbReference>
<dbReference type="GO" id="GO:0005737">
    <property type="term" value="C:cytoplasm"/>
    <property type="evidence" value="ECO:0007669"/>
    <property type="project" value="TreeGrafter"/>
</dbReference>
<reference evidence="1" key="1">
    <citation type="submission" date="2022-03" db="EMBL/GenBank/DDBJ databases">
        <authorList>
            <person name="Lindestad O."/>
        </authorList>
    </citation>
    <scope>NUCLEOTIDE SEQUENCE</scope>
</reference>
<dbReference type="GO" id="GO:0070374">
    <property type="term" value="P:positive regulation of ERK1 and ERK2 cascade"/>
    <property type="evidence" value="ECO:0007669"/>
    <property type="project" value="TreeGrafter"/>
</dbReference>
<keyword evidence="2" id="KW-1185">Reference proteome</keyword>
<dbReference type="Proteomes" id="UP000838756">
    <property type="component" value="Unassembled WGS sequence"/>
</dbReference>
<dbReference type="GO" id="GO:0004726">
    <property type="term" value="F:non-membrane spanning protein tyrosine phosphatase activity"/>
    <property type="evidence" value="ECO:0007669"/>
    <property type="project" value="TreeGrafter"/>
</dbReference>
<dbReference type="AlphaFoldDB" id="A0A8S4S5R8"/>
<dbReference type="InterPro" id="IPR036860">
    <property type="entry name" value="SH2_dom_sf"/>
</dbReference>
<organism evidence="1 2">
    <name type="scientific">Pararge aegeria aegeria</name>
    <dbReference type="NCBI Taxonomy" id="348720"/>
    <lineage>
        <taxon>Eukaryota</taxon>
        <taxon>Metazoa</taxon>
        <taxon>Ecdysozoa</taxon>
        <taxon>Arthropoda</taxon>
        <taxon>Hexapoda</taxon>
        <taxon>Insecta</taxon>
        <taxon>Pterygota</taxon>
        <taxon>Neoptera</taxon>
        <taxon>Endopterygota</taxon>
        <taxon>Lepidoptera</taxon>
        <taxon>Glossata</taxon>
        <taxon>Ditrysia</taxon>
        <taxon>Papilionoidea</taxon>
        <taxon>Nymphalidae</taxon>
        <taxon>Satyrinae</taxon>
        <taxon>Satyrini</taxon>
        <taxon>Parargina</taxon>
        <taxon>Pararge</taxon>
    </lineage>
</organism>
<dbReference type="PANTHER" id="PTHR46559:SF3">
    <property type="entry name" value="TYROSINE-PROTEIN PHOSPHATASE NON-RECEPTOR TYPE"/>
    <property type="match status" value="1"/>
</dbReference>